<evidence type="ECO:0000313" key="1">
    <source>
        <dbReference type="EMBL" id="CCD12079.1"/>
    </source>
</evidence>
<gene>
    <name evidence="1" type="ORF">TCIL3000_0_29980</name>
</gene>
<evidence type="ECO:0000313" key="2">
    <source>
        <dbReference type="Proteomes" id="UP000000702"/>
    </source>
</evidence>
<dbReference type="Proteomes" id="UP000000702">
    <property type="component" value="Unassembled WGS sequence"/>
</dbReference>
<sequence>MRWSISRNRIKCPKLKQLLQQHKEIIDAESVLWLSRAQARCHYRLHCRGGLKVPRDVFPTPGVYSLNEYSRQERRNLLRLLAPPTDMCHKWLLLTRNCAGLTWEPATVEQYAEALLASPATDSHFDGTLLIDAAVAVPSHPQREVLIFNAQEISNPFLIDSSLQHKHFTTGQAFSHGVGSSLSTIWSQFSYTSMRWLPSDDAEQLTGVSPKSGQSPHSVLDPEPIRLFHLEQITEEARAAILRAAPRWVMTQSLTKSVILSGGRWLTWRRMELNDDVGPRHASRGRRGEQTRDLPLLRHGIWLHDTDNTPYAGAPLRRYRMRQRLFYNSSQLAV</sequence>
<dbReference type="OMA" id="FRYTSFD"/>
<reference evidence="1 2" key="2">
    <citation type="journal article" date="2012" name="Proc. Natl. Acad. Sci. U.S.A.">
        <title>Antigenic diversity is generated by distinct evolutionary mechanisms in African trypanosome species.</title>
        <authorList>
            <person name="Jackson A.P."/>
            <person name="Berry A."/>
            <person name="Aslett M."/>
            <person name="Allison H.C."/>
            <person name="Burton P."/>
            <person name="Vavrova-Anderson J."/>
            <person name="Brown R."/>
            <person name="Browne H."/>
            <person name="Corton N."/>
            <person name="Hauser H."/>
            <person name="Gamble J."/>
            <person name="Gilderthorp R."/>
            <person name="Marcello L."/>
            <person name="McQuillan J."/>
            <person name="Otto T.D."/>
            <person name="Quail M.A."/>
            <person name="Sanders M.J."/>
            <person name="van Tonder A."/>
            <person name="Ginger M.L."/>
            <person name="Field M.C."/>
            <person name="Barry J.D."/>
            <person name="Hertz-Fowler C."/>
            <person name="Berriman M."/>
        </authorList>
    </citation>
    <scope>NUCLEOTIDE SEQUENCE [LARGE SCALE GENOMIC DNA]</scope>
    <source>
        <strain evidence="1 2">IL3000</strain>
    </source>
</reference>
<keyword evidence="2" id="KW-1185">Reference proteome</keyword>
<comment type="caution">
    <text evidence="1">The sequence shown here is derived from an EMBL/GenBank/DDBJ whole genome shotgun (WGS) entry which is preliminary data.</text>
</comment>
<dbReference type="VEuPathDB" id="TriTrypDB:TcIL3000_0_29980"/>
<dbReference type="AlphaFoldDB" id="F9W4I5"/>
<reference evidence="2" key="1">
    <citation type="submission" date="2011-07" db="EMBL/GenBank/DDBJ databases">
        <title>Divergent evolution of antigenic variation in African trypanosomes.</title>
        <authorList>
            <person name="Jackson A.P."/>
            <person name="Berry A."/>
            <person name="Allison H.C."/>
            <person name="Burton P."/>
            <person name="Anderson J."/>
            <person name="Aslett M."/>
            <person name="Brown R."/>
            <person name="Corton N."/>
            <person name="Harris D."/>
            <person name="Hauser H."/>
            <person name="Gamble J."/>
            <person name="Gilderthorp R."/>
            <person name="McQuillan J."/>
            <person name="Quail M.A."/>
            <person name="Sanders M."/>
            <person name="Van Tonder A."/>
            <person name="Ginger M.L."/>
            <person name="Donelson J.E."/>
            <person name="Field M.C."/>
            <person name="Barry J.D."/>
            <person name="Berriman M."/>
            <person name="Hertz-Fowler C."/>
        </authorList>
    </citation>
    <scope>NUCLEOTIDE SEQUENCE [LARGE SCALE GENOMIC DNA]</scope>
    <source>
        <strain evidence="2">IL3000</strain>
    </source>
</reference>
<dbReference type="EMBL" id="CAEQ01000560">
    <property type="protein sequence ID" value="CCD12079.1"/>
    <property type="molecule type" value="Genomic_DNA"/>
</dbReference>
<protein>
    <submittedName>
        <fullName evidence="1">WGS project CAEQ00000000 data, annotated contig 1187</fullName>
    </submittedName>
</protein>
<proteinExistence type="predicted"/>
<accession>F9W4I5</accession>
<organism evidence="1 2">
    <name type="scientific">Trypanosoma congolense (strain IL3000)</name>
    <dbReference type="NCBI Taxonomy" id="1068625"/>
    <lineage>
        <taxon>Eukaryota</taxon>
        <taxon>Discoba</taxon>
        <taxon>Euglenozoa</taxon>
        <taxon>Kinetoplastea</taxon>
        <taxon>Metakinetoplastina</taxon>
        <taxon>Trypanosomatida</taxon>
        <taxon>Trypanosomatidae</taxon>
        <taxon>Trypanosoma</taxon>
        <taxon>Nannomonas</taxon>
    </lineage>
</organism>
<name>F9W4I5_TRYCI</name>